<dbReference type="Proteomes" id="UP000615026">
    <property type="component" value="Unassembled WGS sequence"/>
</dbReference>
<keyword evidence="3" id="KW-1185">Reference proteome</keyword>
<dbReference type="EMBL" id="JADEXP010000056">
    <property type="protein sequence ID" value="MBE9066741.1"/>
    <property type="molecule type" value="Genomic_DNA"/>
</dbReference>
<accession>A0A928X2T7</accession>
<comment type="caution">
    <text evidence="2">The sequence shown here is derived from an EMBL/GenBank/DDBJ whole genome shotgun (WGS) entry which is preliminary data.</text>
</comment>
<evidence type="ECO:0008006" key="4">
    <source>
        <dbReference type="Google" id="ProtNLM"/>
    </source>
</evidence>
<dbReference type="RefSeq" id="WP_193992720.1">
    <property type="nucleotide sequence ID" value="NZ_JADEXP010000056.1"/>
</dbReference>
<proteinExistence type="predicted"/>
<keyword evidence="1" id="KW-0732">Signal</keyword>
<name>A0A928X2T7_LEPEC</name>
<dbReference type="AlphaFoldDB" id="A0A928X2T7"/>
<protein>
    <recommendedName>
        <fullName evidence="4">DUF2808 domain-containing protein</fullName>
    </recommendedName>
</protein>
<gene>
    <name evidence="2" type="ORF">IQ260_08755</name>
</gene>
<feature type="signal peptide" evidence="1">
    <location>
        <begin position="1"/>
        <end position="21"/>
    </location>
</feature>
<evidence type="ECO:0000313" key="3">
    <source>
        <dbReference type="Proteomes" id="UP000615026"/>
    </source>
</evidence>
<evidence type="ECO:0000313" key="2">
    <source>
        <dbReference type="EMBL" id="MBE9066741.1"/>
    </source>
</evidence>
<feature type="chain" id="PRO_5037806540" description="DUF2808 domain-containing protein" evidence="1">
    <location>
        <begin position="22"/>
        <end position="157"/>
    </location>
</feature>
<evidence type="ECO:0000256" key="1">
    <source>
        <dbReference type="SAM" id="SignalP"/>
    </source>
</evidence>
<organism evidence="2 3">
    <name type="scientific">Leptolyngbya cf. ectocarpi LEGE 11479</name>
    <dbReference type="NCBI Taxonomy" id="1828722"/>
    <lineage>
        <taxon>Bacteria</taxon>
        <taxon>Bacillati</taxon>
        <taxon>Cyanobacteriota</taxon>
        <taxon>Cyanophyceae</taxon>
        <taxon>Leptolyngbyales</taxon>
        <taxon>Leptolyngbyaceae</taxon>
        <taxon>Leptolyngbya group</taxon>
        <taxon>Leptolyngbya</taxon>
    </lineage>
</organism>
<sequence length="157" mass="16766">MKKFLLNGLAALAMTSTLAVAAVPAAQATFTAATVSEAGILRGGQDHYFEVSVEGDSLQRVRVQCITFHELDGLEIFVGDKAVEPSVNYGFEEFTLTFAEPVPTDETIRIVMKNSRVRGTINAGIDVPYRVYGTYPNLGAEVPLGTAVIRTPGGGSR</sequence>
<reference evidence="2" key="1">
    <citation type="submission" date="2020-10" db="EMBL/GenBank/DDBJ databases">
        <authorList>
            <person name="Castelo-Branco R."/>
            <person name="Eusebio N."/>
            <person name="Adriana R."/>
            <person name="Vieira A."/>
            <person name="Brugerolle De Fraissinette N."/>
            <person name="Rezende De Castro R."/>
            <person name="Schneider M.P."/>
            <person name="Vasconcelos V."/>
            <person name="Leao P.N."/>
        </authorList>
    </citation>
    <scope>NUCLEOTIDE SEQUENCE</scope>
    <source>
        <strain evidence="2">LEGE 11479</strain>
    </source>
</reference>